<proteinExistence type="predicted"/>
<name>A0ABQ6GA14_9BACL</name>
<sequence>MRFNNLGELNQLERIIPILPCPSIKEQVAFYEMLGFQTVQLYTRPNPYAVMKYGELELHFYGSKKTVPAENSNMCYVQTDQVDQLYASFTTALKEKTNKIPRSGIPRLSKLKDLTDDRRFVLTDVGGNTLFIGTPHSKQADQPIFLRTIENEEHATNFEILYDLLYSKEDSHTASLMWAKFFPADVEELRVSDLDLAKILLVALDMELQEKQVVNEAMNSKLAALLEQYGSGHEDWSRIAGKLEDILVVE</sequence>
<evidence type="ECO:0000313" key="2">
    <source>
        <dbReference type="Proteomes" id="UP001157114"/>
    </source>
</evidence>
<comment type="caution">
    <text evidence="1">The sequence shown here is derived from an EMBL/GenBank/DDBJ whole genome shotgun (WGS) entry which is preliminary data.</text>
</comment>
<reference evidence="1 2" key="1">
    <citation type="submission" date="2023-03" db="EMBL/GenBank/DDBJ databases">
        <title>Draft genome sequence of the bacteria which degrade cell wall of Tricholomamatutake.</title>
        <authorList>
            <person name="Konishi Y."/>
            <person name="Fukuta Y."/>
            <person name="Shirasaka N."/>
        </authorList>
    </citation>
    <scope>NUCLEOTIDE SEQUENCE [LARGE SCALE GENOMIC DNA]</scope>
    <source>
        <strain evidence="2">mu1</strain>
    </source>
</reference>
<dbReference type="Gene3D" id="3.10.180.10">
    <property type="entry name" value="2,3-Dihydroxybiphenyl 1,2-Dioxygenase, domain 1"/>
    <property type="match status" value="1"/>
</dbReference>
<dbReference type="SUPFAM" id="SSF54593">
    <property type="entry name" value="Glyoxalase/Bleomycin resistance protein/Dihydroxybiphenyl dioxygenase"/>
    <property type="match status" value="1"/>
</dbReference>
<dbReference type="Proteomes" id="UP001157114">
    <property type="component" value="Unassembled WGS sequence"/>
</dbReference>
<keyword evidence="2" id="KW-1185">Reference proteome</keyword>
<organism evidence="1 2">
    <name type="scientific">Paenibacillus glycanilyticus</name>
    <dbReference type="NCBI Taxonomy" id="126569"/>
    <lineage>
        <taxon>Bacteria</taxon>
        <taxon>Bacillati</taxon>
        <taxon>Bacillota</taxon>
        <taxon>Bacilli</taxon>
        <taxon>Bacillales</taxon>
        <taxon>Paenibacillaceae</taxon>
        <taxon>Paenibacillus</taxon>
    </lineage>
</organism>
<evidence type="ECO:0000313" key="1">
    <source>
        <dbReference type="EMBL" id="GLX67794.1"/>
    </source>
</evidence>
<dbReference type="EMBL" id="BSSQ01000009">
    <property type="protein sequence ID" value="GLX67794.1"/>
    <property type="molecule type" value="Genomic_DNA"/>
</dbReference>
<accession>A0ABQ6GA14</accession>
<dbReference type="RefSeq" id="WP_284238551.1">
    <property type="nucleotide sequence ID" value="NZ_BSSQ01000009.1"/>
</dbReference>
<gene>
    <name evidence="1" type="ORF">MU1_21390</name>
</gene>
<protein>
    <submittedName>
        <fullName evidence="1">Uncharacterized protein</fullName>
    </submittedName>
</protein>
<dbReference type="InterPro" id="IPR029068">
    <property type="entry name" value="Glyas_Bleomycin-R_OHBP_Dase"/>
</dbReference>